<name>A0A9D2LAC4_9MICO</name>
<dbReference type="AlphaFoldDB" id="A0A9D2LAC4"/>
<dbReference type="Proteomes" id="UP000823823">
    <property type="component" value="Unassembled WGS sequence"/>
</dbReference>
<dbReference type="InterPro" id="IPR027417">
    <property type="entry name" value="P-loop_NTPase"/>
</dbReference>
<comment type="caution">
    <text evidence="1">The sequence shown here is derived from an EMBL/GenBank/DDBJ whole genome shotgun (WGS) entry which is preliminary data.</text>
</comment>
<dbReference type="Pfam" id="PF13671">
    <property type="entry name" value="AAA_33"/>
    <property type="match status" value="1"/>
</dbReference>
<reference evidence="1" key="2">
    <citation type="submission" date="2021-04" db="EMBL/GenBank/DDBJ databases">
        <authorList>
            <person name="Gilroy R."/>
        </authorList>
    </citation>
    <scope>NUCLEOTIDE SEQUENCE</scope>
    <source>
        <strain evidence="1">ChiHjej13B12-24818</strain>
    </source>
</reference>
<evidence type="ECO:0000313" key="2">
    <source>
        <dbReference type="Proteomes" id="UP000823823"/>
    </source>
</evidence>
<sequence>MSRDARALVVTGSVGVGKTTVIDAIGEVLAERGVPGAAIDLDWLRRGWPAPPDDPFNNRLERTALGAVCRVHLEAGAQVIVAAGVLEGREDRPLYEEAFGCPLTVVRLTAPREVVRSRLRRRHEGDPESLAWHLDRFDELTGILDAAAVEDASVPIQDDPPATARGVLAAVGL</sequence>
<gene>
    <name evidence="1" type="ORF">H9786_00165</name>
</gene>
<dbReference type="SUPFAM" id="SSF52540">
    <property type="entry name" value="P-loop containing nucleoside triphosphate hydrolases"/>
    <property type="match status" value="1"/>
</dbReference>
<proteinExistence type="predicted"/>
<protein>
    <submittedName>
        <fullName evidence="1">AAA family ATPase</fullName>
    </submittedName>
</protein>
<dbReference type="Gene3D" id="3.40.50.300">
    <property type="entry name" value="P-loop containing nucleotide triphosphate hydrolases"/>
    <property type="match status" value="1"/>
</dbReference>
<dbReference type="EMBL" id="DWZH01000001">
    <property type="protein sequence ID" value="HJB08938.1"/>
    <property type="molecule type" value="Genomic_DNA"/>
</dbReference>
<accession>A0A9D2LAC4</accession>
<reference evidence="1" key="1">
    <citation type="journal article" date="2021" name="PeerJ">
        <title>Extensive microbial diversity within the chicken gut microbiome revealed by metagenomics and culture.</title>
        <authorList>
            <person name="Gilroy R."/>
            <person name="Ravi A."/>
            <person name="Getino M."/>
            <person name="Pursley I."/>
            <person name="Horton D.L."/>
            <person name="Alikhan N.F."/>
            <person name="Baker D."/>
            <person name="Gharbi K."/>
            <person name="Hall N."/>
            <person name="Watson M."/>
            <person name="Adriaenssens E.M."/>
            <person name="Foster-Nyarko E."/>
            <person name="Jarju S."/>
            <person name="Secka A."/>
            <person name="Antonio M."/>
            <person name="Oren A."/>
            <person name="Chaudhuri R.R."/>
            <person name="La Ragione R."/>
            <person name="Hildebrand F."/>
            <person name="Pallen M.J."/>
        </authorList>
    </citation>
    <scope>NUCLEOTIDE SEQUENCE</scope>
    <source>
        <strain evidence="1">ChiHjej13B12-24818</strain>
    </source>
</reference>
<organism evidence="1 2">
    <name type="scientific">Candidatus Brachybacterium merdavium</name>
    <dbReference type="NCBI Taxonomy" id="2838513"/>
    <lineage>
        <taxon>Bacteria</taxon>
        <taxon>Bacillati</taxon>
        <taxon>Actinomycetota</taxon>
        <taxon>Actinomycetes</taxon>
        <taxon>Micrococcales</taxon>
        <taxon>Dermabacteraceae</taxon>
        <taxon>Brachybacterium</taxon>
    </lineage>
</organism>
<evidence type="ECO:0000313" key="1">
    <source>
        <dbReference type="EMBL" id="HJB08938.1"/>
    </source>
</evidence>